<evidence type="ECO:0000313" key="1">
    <source>
        <dbReference type="EMBL" id="KAH3852162.1"/>
    </source>
</evidence>
<protein>
    <submittedName>
        <fullName evidence="1">Uncharacterized protein</fullName>
    </submittedName>
</protein>
<keyword evidence="2" id="KW-1185">Reference proteome</keyword>
<dbReference type="AlphaFoldDB" id="A0A9D4L7T7"/>
<comment type="caution">
    <text evidence="1">The sequence shown here is derived from an EMBL/GenBank/DDBJ whole genome shotgun (WGS) entry which is preliminary data.</text>
</comment>
<proteinExistence type="predicted"/>
<reference evidence="1" key="2">
    <citation type="submission" date="2020-11" db="EMBL/GenBank/DDBJ databases">
        <authorList>
            <person name="McCartney M.A."/>
            <person name="Auch B."/>
            <person name="Kono T."/>
            <person name="Mallez S."/>
            <person name="Becker A."/>
            <person name="Gohl D.M."/>
            <person name="Silverstein K.A.T."/>
            <person name="Koren S."/>
            <person name="Bechman K.B."/>
            <person name="Herman A."/>
            <person name="Abrahante J.E."/>
            <person name="Garbe J."/>
        </authorList>
    </citation>
    <scope>NUCLEOTIDE SEQUENCE</scope>
    <source>
        <strain evidence="1">Duluth1</strain>
        <tissue evidence="1">Whole animal</tissue>
    </source>
</reference>
<sequence>MTMYLTNRSQCSVAPVAPWWLKVKPPPITMGKTASEILTLTSPYPGTKCKKNMLYQL</sequence>
<evidence type="ECO:0000313" key="2">
    <source>
        <dbReference type="Proteomes" id="UP000828390"/>
    </source>
</evidence>
<organism evidence="1 2">
    <name type="scientific">Dreissena polymorpha</name>
    <name type="common">Zebra mussel</name>
    <name type="synonym">Mytilus polymorpha</name>
    <dbReference type="NCBI Taxonomy" id="45954"/>
    <lineage>
        <taxon>Eukaryota</taxon>
        <taxon>Metazoa</taxon>
        <taxon>Spiralia</taxon>
        <taxon>Lophotrochozoa</taxon>
        <taxon>Mollusca</taxon>
        <taxon>Bivalvia</taxon>
        <taxon>Autobranchia</taxon>
        <taxon>Heteroconchia</taxon>
        <taxon>Euheterodonta</taxon>
        <taxon>Imparidentia</taxon>
        <taxon>Neoheterodontei</taxon>
        <taxon>Myida</taxon>
        <taxon>Dreissenoidea</taxon>
        <taxon>Dreissenidae</taxon>
        <taxon>Dreissena</taxon>
    </lineage>
</organism>
<accession>A0A9D4L7T7</accession>
<dbReference type="EMBL" id="JAIWYP010000003">
    <property type="protein sequence ID" value="KAH3852162.1"/>
    <property type="molecule type" value="Genomic_DNA"/>
</dbReference>
<gene>
    <name evidence="1" type="ORF">DPMN_094661</name>
</gene>
<reference evidence="1" key="1">
    <citation type="journal article" date="2019" name="bioRxiv">
        <title>The Genome of the Zebra Mussel, Dreissena polymorpha: A Resource for Invasive Species Research.</title>
        <authorList>
            <person name="McCartney M.A."/>
            <person name="Auch B."/>
            <person name="Kono T."/>
            <person name="Mallez S."/>
            <person name="Zhang Y."/>
            <person name="Obille A."/>
            <person name="Becker A."/>
            <person name="Abrahante J.E."/>
            <person name="Garbe J."/>
            <person name="Badalamenti J.P."/>
            <person name="Herman A."/>
            <person name="Mangelson H."/>
            <person name="Liachko I."/>
            <person name="Sullivan S."/>
            <person name="Sone E.D."/>
            <person name="Koren S."/>
            <person name="Silverstein K.A.T."/>
            <person name="Beckman K.B."/>
            <person name="Gohl D.M."/>
        </authorList>
    </citation>
    <scope>NUCLEOTIDE SEQUENCE</scope>
    <source>
        <strain evidence="1">Duluth1</strain>
        <tissue evidence="1">Whole animal</tissue>
    </source>
</reference>
<dbReference type="Proteomes" id="UP000828390">
    <property type="component" value="Unassembled WGS sequence"/>
</dbReference>
<name>A0A9D4L7T7_DREPO</name>